<evidence type="ECO:0000313" key="2">
    <source>
        <dbReference type="Proteomes" id="UP001166286"/>
    </source>
</evidence>
<sequence length="102" mass="11220">MGLSPTLPKLRPASGPAQTINDLQNAIKNNSPGVRLVARNMRANKVQLAHYVGFNKTGDLKDWFENSLVGKGLIQSFYLSLKDKFGNLKQTSPTVGKIFLYA</sequence>
<comment type="caution">
    <text evidence="1">The sequence shown here is derived from an EMBL/GenBank/DDBJ whole genome shotgun (WGS) entry which is preliminary data.</text>
</comment>
<gene>
    <name evidence="1" type="ORF">JMJ35_006669</name>
</gene>
<accession>A0AA39QXL7</accession>
<protein>
    <submittedName>
        <fullName evidence="1">Uncharacterized protein</fullName>
    </submittedName>
</protein>
<dbReference type="Proteomes" id="UP001166286">
    <property type="component" value="Unassembled WGS sequence"/>
</dbReference>
<evidence type="ECO:0000313" key="1">
    <source>
        <dbReference type="EMBL" id="KAK0511117.1"/>
    </source>
</evidence>
<organism evidence="1 2">
    <name type="scientific">Cladonia borealis</name>
    <dbReference type="NCBI Taxonomy" id="184061"/>
    <lineage>
        <taxon>Eukaryota</taxon>
        <taxon>Fungi</taxon>
        <taxon>Dikarya</taxon>
        <taxon>Ascomycota</taxon>
        <taxon>Pezizomycotina</taxon>
        <taxon>Lecanoromycetes</taxon>
        <taxon>OSLEUM clade</taxon>
        <taxon>Lecanoromycetidae</taxon>
        <taxon>Lecanorales</taxon>
        <taxon>Lecanorineae</taxon>
        <taxon>Cladoniaceae</taxon>
        <taxon>Cladonia</taxon>
    </lineage>
</organism>
<dbReference type="EMBL" id="JAFEKC020000014">
    <property type="protein sequence ID" value="KAK0511117.1"/>
    <property type="molecule type" value="Genomic_DNA"/>
</dbReference>
<keyword evidence="2" id="KW-1185">Reference proteome</keyword>
<name>A0AA39QXL7_9LECA</name>
<reference evidence="1" key="1">
    <citation type="submission" date="2023-03" db="EMBL/GenBank/DDBJ databases">
        <title>Complete genome of Cladonia borealis.</title>
        <authorList>
            <person name="Park H."/>
        </authorList>
    </citation>
    <scope>NUCLEOTIDE SEQUENCE</scope>
    <source>
        <strain evidence="1">ANT050790</strain>
    </source>
</reference>
<dbReference type="AlphaFoldDB" id="A0AA39QXL7"/>
<proteinExistence type="predicted"/>